<sequence length="205" mass="22272">MEIVGESAHRVLAYIEAMNRQGCPLTGAQVDAYAQGWAPIRTITGLSAYRLYLDDLKSMDLDTVIEKMTAYLLRLGWIRQEKDSVVTPTRLGLAVLREANSPKPDSDAGSTLEVVIDPLNPFAYAQLMAKITSLGDCFIVDPYLDEQQLLTLAGFPNVTRILTGDKNLKAKGPVFALVLQAAPASGGSNGQAGRASRPFRHPGRR</sequence>
<dbReference type="RefSeq" id="WP_168489230.1">
    <property type="nucleotide sequence ID" value="NZ_JAAZSQ010000034.1"/>
</dbReference>
<name>A0A7X6K7W6_9MICC</name>
<organism evidence="2 3">
    <name type="scientific">Arthrobacter mobilis</name>
    <dbReference type="NCBI Taxonomy" id="2724944"/>
    <lineage>
        <taxon>Bacteria</taxon>
        <taxon>Bacillati</taxon>
        <taxon>Actinomycetota</taxon>
        <taxon>Actinomycetes</taxon>
        <taxon>Micrococcales</taxon>
        <taxon>Micrococcaceae</taxon>
        <taxon>Arthrobacter</taxon>
    </lineage>
</organism>
<reference evidence="2 3" key="1">
    <citation type="submission" date="2020-04" db="EMBL/GenBank/DDBJ databases">
        <title>Arthrobacter sp. nov.</title>
        <authorList>
            <person name="Liu S."/>
        </authorList>
    </citation>
    <scope>NUCLEOTIDE SEQUENCE [LARGE SCALE GENOMIC DNA]</scope>
    <source>
        <strain evidence="2 3">E918</strain>
    </source>
</reference>
<dbReference type="AlphaFoldDB" id="A0A7X6K7W6"/>
<feature type="region of interest" description="Disordered" evidence="1">
    <location>
        <begin position="184"/>
        <end position="205"/>
    </location>
</feature>
<dbReference type="Proteomes" id="UP000544090">
    <property type="component" value="Unassembled WGS sequence"/>
</dbReference>
<accession>A0A7X6K7W6</accession>
<dbReference type="EMBL" id="JAAZSQ010000034">
    <property type="protein sequence ID" value="NKX56759.1"/>
    <property type="molecule type" value="Genomic_DNA"/>
</dbReference>
<evidence type="ECO:0000313" key="3">
    <source>
        <dbReference type="Proteomes" id="UP000544090"/>
    </source>
</evidence>
<keyword evidence="3" id="KW-1185">Reference proteome</keyword>
<gene>
    <name evidence="2" type="ORF">HGG74_20005</name>
</gene>
<comment type="caution">
    <text evidence="2">The sequence shown here is derived from an EMBL/GenBank/DDBJ whole genome shotgun (WGS) entry which is preliminary data.</text>
</comment>
<proteinExistence type="predicted"/>
<protein>
    <submittedName>
        <fullName evidence="2">Uncharacterized protein</fullName>
    </submittedName>
</protein>
<evidence type="ECO:0000313" key="2">
    <source>
        <dbReference type="EMBL" id="NKX56759.1"/>
    </source>
</evidence>
<evidence type="ECO:0000256" key="1">
    <source>
        <dbReference type="SAM" id="MobiDB-lite"/>
    </source>
</evidence>